<feature type="transmembrane region" description="Helical" evidence="10">
    <location>
        <begin position="106"/>
        <end position="124"/>
    </location>
</feature>
<evidence type="ECO:0000313" key="12">
    <source>
        <dbReference type="Proteomes" id="UP000004295"/>
    </source>
</evidence>
<evidence type="ECO:0000256" key="6">
    <source>
        <dbReference type="ARBA" id="ARBA00022989"/>
    </source>
</evidence>
<evidence type="ECO:0000256" key="2">
    <source>
        <dbReference type="ARBA" id="ARBA00010323"/>
    </source>
</evidence>
<feature type="transmembrane region" description="Helical" evidence="10">
    <location>
        <begin position="345"/>
        <end position="362"/>
    </location>
</feature>
<keyword evidence="3 9" id="KW-1003">Cell membrane</keyword>
<dbReference type="GeneID" id="93365683"/>
<evidence type="ECO:0000256" key="4">
    <source>
        <dbReference type="ARBA" id="ARBA00022679"/>
    </source>
</evidence>
<feature type="transmembrane region" description="Helical" evidence="10">
    <location>
        <begin position="25"/>
        <end position="46"/>
    </location>
</feature>
<organism evidence="11 12">
    <name type="scientific">Porphyromonas endodontalis (strain ATCC 35406 / DSM 24491 / JCM 8526 / CCUG 16442 / BCRC 14492 / NCTC 13058 / HG 370)</name>
    <name type="common">Bacteroides endodontalis</name>
    <dbReference type="NCBI Taxonomy" id="553175"/>
    <lineage>
        <taxon>Bacteria</taxon>
        <taxon>Pseudomonadati</taxon>
        <taxon>Bacteroidota</taxon>
        <taxon>Bacteroidia</taxon>
        <taxon>Bacteroidales</taxon>
        <taxon>Porphyromonadaceae</taxon>
        <taxon>Porphyromonas</taxon>
    </lineage>
</organism>
<comment type="similarity">
    <text evidence="2 9">Belongs to the membrane-bound acyltransferase family.</text>
</comment>
<dbReference type="InterPro" id="IPR028362">
    <property type="entry name" value="AlgI"/>
</dbReference>
<dbReference type="EMBL" id="ACNN01000005">
    <property type="protein sequence ID" value="EEN83584.1"/>
    <property type="molecule type" value="Genomic_DNA"/>
</dbReference>
<evidence type="ECO:0000256" key="10">
    <source>
        <dbReference type="SAM" id="Phobius"/>
    </source>
</evidence>
<protein>
    <submittedName>
        <fullName evidence="11">MBOAT family protein</fullName>
    </submittedName>
</protein>
<dbReference type="InterPro" id="IPR004299">
    <property type="entry name" value="MBOAT_fam"/>
</dbReference>
<dbReference type="RefSeq" id="WP_004332051.1">
    <property type="nucleotide sequence ID" value="NZ_ACNN01000005.1"/>
</dbReference>
<feature type="transmembrane region" description="Helical" evidence="10">
    <location>
        <begin position="402"/>
        <end position="422"/>
    </location>
</feature>
<dbReference type="AlphaFoldDB" id="C3J8E1"/>
<dbReference type="Proteomes" id="UP000004295">
    <property type="component" value="Unassembled WGS sequence"/>
</dbReference>
<dbReference type="Pfam" id="PF03062">
    <property type="entry name" value="MBOAT"/>
    <property type="match status" value="1"/>
</dbReference>
<keyword evidence="8 9" id="KW-0012">Acyltransferase</keyword>
<evidence type="ECO:0000256" key="7">
    <source>
        <dbReference type="ARBA" id="ARBA00023136"/>
    </source>
</evidence>
<comment type="subcellular location">
    <subcellularLocation>
        <location evidence="1">Cell membrane</location>
        <topology evidence="1">Multi-pass membrane protein</topology>
    </subcellularLocation>
</comment>
<dbReference type="PIRSF" id="PIRSF016636">
    <property type="entry name" value="AlgI_DltB"/>
    <property type="match status" value="1"/>
</dbReference>
<keyword evidence="6 10" id="KW-1133">Transmembrane helix</keyword>
<dbReference type="eggNOG" id="COG1696">
    <property type="taxonomic scope" value="Bacteria"/>
</dbReference>
<gene>
    <name evidence="11" type="primary">algI</name>
    <name evidence="11" type="ORF">POREN0001_1386</name>
</gene>
<comment type="caution">
    <text evidence="11">The sequence shown here is derived from an EMBL/GenBank/DDBJ whole genome shotgun (WGS) entry which is preliminary data.</text>
</comment>
<name>C3J8E1_POREA</name>
<accession>C3J8E1</accession>
<keyword evidence="5 10" id="KW-0812">Transmembrane</keyword>
<sequence length="516" mass="59690">MIDFFSTLDGSLLPELLRYHEEAPMIFSSGLFFVLFILFLPIYGLLGLSKRTATLRIIYVVLFSLFFYYKSSGFYVLLLLLATTSDFLIAQALSHTPQGSPNRKRWVALSMIINLGILSYFKYFNFLLDLIVQAIAGIGGLMGMETASSLQWEPWDIFLPVGISFYTFQTMSYIADVYRGDIKPLKRWIDYLFYVSFFPQLVAGPIVRAKDFIPQIHRRPWVTRGEFGRGLFLILLGLFKKAVISDYISLNFVDRIFDAPTLYSGLENLMAVYGYALQIYCDFSGYSDMAIGIALFLGFRFNKNFDVPYTSTNITEFWRRWHISLSTWLKDYLYIPLGGNRKGRIRTYINLIITMLLGGLWHGAALRFILWGGMHGIALAIHKVWCTLFYPAHKRRIKRNGIGKAIGGIITFHFVCFAWIFFRADSIDVVEQVLTQITRNFHPEIILDFVTGYHWVLLLMLIGYVLHYLPFSQRRAAERALTRAPFWVQTLLLTALIFLVFQMKSADVQPFIYFQF</sequence>
<proteinExistence type="inferred from homology"/>
<dbReference type="GO" id="GO:0005886">
    <property type="term" value="C:plasma membrane"/>
    <property type="evidence" value="ECO:0007669"/>
    <property type="project" value="UniProtKB-SubCell"/>
</dbReference>
<feature type="transmembrane region" description="Helical" evidence="10">
    <location>
        <begin position="452"/>
        <end position="469"/>
    </location>
</feature>
<dbReference type="PIRSF" id="PIRSF500217">
    <property type="entry name" value="AlgI"/>
    <property type="match status" value="1"/>
</dbReference>
<dbReference type="PANTHER" id="PTHR13285:SF23">
    <property type="entry name" value="TEICHOIC ACID D-ALANYLTRANSFERASE"/>
    <property type="match status" value="1"/>
</dbReference>
<evidence type="ECO:0000313" key="11">
    <source>
        <dbReference type="EMBL" id="EEN83584.1"/>
    </source>
</evidence>
<dbReference type="STRING" id="553175.POREN0001_1386"/>
<reference evidence="11 12" key="1">
    <citation type="submission" date="2009-04" db="EMBL/GenBank/DDBJ databases">
        <authorList>
            <person name="Sebastian Y."/>
            <person name="Madupu R."/>
            <person name="Durkin A.S."/>
            <person name="Torralba M."/>
            <person name="Methe B."/>
            <person name="Sutton G.G."/>
            <person name="Strausberg R.L."/>
            <person name="Nelson K.E."/>
        </authorList>
    </citation>
    <scope>NUCLEOTIDE SEQUENCE [LARGE SCALE GENOMIC DNA]</scope>
    <source>
        <strain evidence="12">ATCC 35406 / DSM 24491 / JCM 8526 / CCUG 16442 / BCRC 14492 / NCTC 13058 / HG 370</strain>
    </source>
</reference>
<evidence type="ECO:0000256" key="5">
    <source>
        <dbReference type="ARBA" id="ARBA00022692"/>
    </source>
</evidence>
<dbReference type="PANTHER" id="PTHR13285">
    <property type="entry name" value="ACYLTRANSFERASE"/>
    <property type="match status" value="1"/>
</dbReference>
<dbReference type="GO" id="GO:0016746">
    <property type="term" value="F:acyltransferase activity"/>
    <property type="evidence" value="ECO:0007669"/>
    <property type="project" value="UniProtKB-KW"/>
</dbReference>
<keyword evidence="4 9" id="KW-0808">Transferase</keyword>
<feature type="transmembrane region" description="Helical" evidence="10">
    <location>
        <begin position="368"/>
        <end position="390"/>
    </location>
</feature>
<keyword evidence="12" id="KW-1185">Reference proteome</keyword>
<dbReference type="GO" id="GO:0042121">
    <property type="term" value="P:alginic acid biosynthetic process"/>
    <property type="evidence" value="ECO:0007669"/>
    <property type="project" value="InterPro"/>
</dbReference>
<evidence type="ECO:0000256" key="1">
    <source>
        <dbReference type="ARBA" id="ARBA00004651"/>
    </source>
</evidence>
<evidence type="ECO:0000256" key="3">
    <source>
        <dbReference type="ARBA" id="ARBA00022475"/>
    </source>
</evidence>
<dbReference type="InterPro" id="IPR024194">
    <property type="entry name" value="Ac/AlaTfrase_AlgI/DltB"/>
</dbReference>
<keyword evidence="7 9" id="KW-0472">Membrane</keyword>
<evidence type="ECO:0000256" key="9">
    <source>
        <dbReference type="PIRNR" id="PIRNR016636"/>
    </source>
</evidence>
<dbReference type="InterPro" id="IPR051085">
    <property type="entry name" value="MB_O-acyltransferase"/>
</dbReference>
<feature type="transmembrane region" description="Helical" evidence="10">
    <location>
        <begin position="481"/>
        <end position="501"/>
    </location>
</feature>
<evidence type="ECO:0000256" key="8">
    <source>
        <dbReference type="ARBA" id="ARBA00023315"/>
    </source>
</evidence>